<dbReference type="AlphaFoldDB" id="A0A2M8R439"/>
<keyword evidence="1" id="KW-0472">Membrane</keyword>
<gene>
    <name evidence="2" type="ORF">CVM73_24550</name>
</gene>
<proteinExistence type="predicted"/>
<reference evidence="2 3" key="1">
    <citation type="submission" date="2017-11" db="EMBL/GenBank/DDBJ databases">
        <title>Bradyrhizobium forestalis sp. nov., an efficient nitrogen-fixing bacterium isolated from nodules of forest legume species in the Amazon.</title>
        <authorList>
            <person name="Costa E.M."/>
            <person name="Guimaraes A."/>
            <person name="Carvalho T.S."/>
            <person name="Rodrigues T.L."/>
            <person name="Ribeiro P.R.A."/>
            <person name="Lebbe L."/>
            <person name="Willems A."/>
            <person name="Moreira F.M.S."/>
        </authorList>
    </citation>
    <scope>NUCLEOTIDE SEQUENCE [LARGE SCALE GENOMIC DNA]</scope>
    <source>
        <strain evidence="2 3">INPA54B</strain>
    </source>
</reference>
<protein>
    <submittedName>
        <fullName evidence="2">Uncharacterized protein</fullName>
    </submittedName>
</protein>
<evidence type="ECO:0000313" key="2">
    <source>
        <dbReference type="EMBL" id="PJG52587.1"/>
    </source>
</evidence>
<keyword evidence="1" id="KW-1133">Transmembrane helix</keyword>
<evidence type="ECO:0000313" key="3">
    <source>
        <dbReference type="Proteomes" id="UP000231194"/>
    </source>
</evidence>
<dbReference type="EMBL" id="PGVG01000023">
    <property type="protein sequence ID" value="PJG52587.1"/>
    <property type="molecule type" value="Genomic_DNA"/>
</dbReference>
<dbReference type="Proteomes" id="UP000231194">
    <property type="component" value="Unassembled WGS sequence"/>
</dbReference>
<name>A0A2M8R439_9BRAD</name>
<keyword evidence="1" id="KW-0812">Transmembrane</keyword>
<feature type="transmembrane region" description="Helical" evidence="1">
    <location>
        <begin position="22"/>
        <end position="42"/>
    </location>
</feature>
<accession>A0A2M8R439</accession>
<comment type="caution">
    <text evidence="2">The sequence shown here is derived from an EMBL/GenBank/DDBJ whole genome shotgun (WGS) entry which is preliminary data.</text>
</comment>
<evidence type="ECO:0000256" key="1">
    <source>
        <dbReference type="SAM" id="Phobius"/>
    </source>
</evidence>
<sequence>MTKAEDKEIGRRVALFARAADLFDRLAVFLPLAIAFLNGWPTEVKSYQELVVSGAWKGFLSCALYQLAAFALKRAVEFAKSDLAP</sequence>
<organism evidence="2 3">
    <name type="scientific">Bradyrhizobium forestalis</name>
    <dbReference type="NCBI Taxonomy" id="1419263"/>
    <lineage>
        <taxon>Bacteria</taxon>
        <taxon>Pseudomonadati</taxon>
        <taxon>Pseudomonadota</taxon>
        <taxon>Alphaproteobacteria</taxon>
        <taxon>Hyphomicrobiales</taxon>
        <taxon>Nitrobacteraceae</taxon>
        <taxon>Bradyrhizobium</taxon>
    </lineage>
</organism>
<dbReference type="RefSeq" id="WP_100234406.1">
    <property type="nucleotide sequence ID" value="NZ_PGVG01000023.1"/>
</dbReference>
<feature type="transmembrane region" description="Helical" evidence="1">
    <location>
        <begin position="54"/>
        <end position="72"/>
    </location>
</feature>
<keyword evidence="3" id="KW-1185">Reference proteome</keyword>
<dbReference type="OrthoDB" id="8240288at2"/>